<sequence length="37" mass="4134">MNQHLGDTLDSAKYHQHHARYTSNLAGLTVVCCGEFD</sequence>
<accession>A0AAD5G6K5</accession>
<proteinExistence type="predicted"/>
<keyword evidence="2" id="KW-1185">Reference proteome</keyword>
<comment type="caution">
    <text evidence="1">The sequence shown here is derived from an EMBL/GenBank/DDBJ whole genome shotgun (WGS) entry which is preliminary data.</text>
</comment>
<reference evidence="1" key="1">
    <citation type="submission" date="2022-06" db="EMBL/GenBank/DDBJ databases">
        <title>Uncovering the hologenomic basis of an extraordinary plant invasion.</title>
        <authorList>
            <person name="Bieker V.C."/>
            <person name="Martin M.D."/>
            <person name="Gilbert T."/>
            <person name="Hodgins K."/>
            <person name="Battlay P."/>
            <person name="Petersen B."/>
            <person name="Wilson J."/>
        </authorList>
    </citation>
    <scope>NUCLEOTIDE SEQUENCE</scope>
    <source>
        <strain evidence="1">AA19_3_7</strain>
        <tissue evidence="1">Leaf</tissue>
    </source>
</reference>
<dbReference type="EMBL" id="JAMZMK010010806">
    <property type="protein sequence ID" value="KAI7730302.1"/>
    <property type="molecule type" value="Genomic_DNA"/>
</dbReference>
<protein>
    <submittedName>
        <fullName evidence="1">Uncharacterized protein</fullName>
    </submittedName>
</protein>
<evidence type="ECO:0000313" key="1">
    <source>
        <dbReference type="EMBL" id="KAI7730302.1"/>
    </source>
</evidence>
<dbReference type="AlphaFoldDB" id="A0AAD5G6K5"/>
<name>A0AAD5G6K5_AMBAR</name>
<evidence type="ECO:0000313" key="2">
    <source>
        <dbReference type="Proteomes" id="UP001206925"/>
    </source>
</evidence>
<gene>
    <name evidence="1" type="ORF">M8C21_019895</name>
</gene>
<dbReference type="Proteomes" id="UP001206925">
    <property type="component" value="Unassembled WGS sequence"/>
</dbReference>
<organism evidence="1 2">
    <name type="scientific">Ambrosia artemisiifolia</name>
    <name type="common">Common ragweed</name>
    <dbReference type="NCBI Taxonomy" id="4212"/>
    <lineage>
        <taxon>Eukaryota</taxon>
        <taxon>Viridiplantae</taxon>
        <taxon>Streptophyta</taxon>
        <taxon>Embryophyta</taxon>
        <taxon>Tracheophyta</taxon>
        <taxon>Spermatophyta</taxon>
        <taxon>Magnoliopsida</taxon>
        <taxon>eudicotyledons</taxon>
        <taxon>Gunneridae</taxon>
        <taxon>Pentapetalae</taxon>
        <taxon>asterids</taxon>
        <taxon>campanulids</taxon>
        <taxon>Asterales</taxon>
        <taxon>Asteraceae</taxon>
        <taxon>Asteroideae</taxon>
        <taxon>Heliantheae alliance</taxon>
        <taxon>Heliantheae</taxon>
        <taxon>Ambrosia</taxon>
    </lineage>
</organism>